<reference evidence="2" key="1">
    <citation type="journal article" date="2019" name="Int. J. Syst. Evol. Microbiol.">
        <title>The Global Catalogue of Microorganisms (GCM) 10K type strain sequencing project: providing services to taxonomists for standard genome sequencing and annotation.</title>
        <authorList>
            <consortium name="The Broad Institute Genomics Platform"/>
            <consortium name="The Broad Institute Genome Sequencing Center for Infectious Disease"/>
            <person name="Wu L."/>
            <person name="Ma J."/>
        </authorList>
    </citation>
    <scope>NUCLEOTIDE SEQUENCE [LARGE SCALE GENOMIC DNA]</scope>
    <source>
        <strain evidence="2">JCM 17939</strain>
    </source>
</reference>
<keyword evidence="2" id="KW-1185">Reference proteome</keyword>
<organism evidence="1 2">
    <name type="scientific">Actinoallomurus vinaceus</name>
    <dbReference type="NCBI Taxonomy" id="1080074"/>
    <lineage>
        <taxon>Bacteria</taxon>
        <taxon>Bacillati</taxon>
        <taxon>Actinomycetota</taxon>
        <taxon>Actinomycetes</taxon>
        <taxon>Streptosporangiales</taxon>
        <taxon>Thermomonosporaceae</taxon>
        <taxon>Actinoallomurus</taxon>
    </lineage>
</organism>
<accession>A0ABP8UCW8</accession>
<dbReference type="Proteomes" id="UP001501442">
    <property type="component" value="Unassembled WGS sequence"/>
</dbReference>
<protein>
    <submittedName>
        <fullName evidence="1">Uncharacterized protein</fullName>
    </submittedName>
</protein>
<comment type="caution">
    <text evidence="1">The sequence shown here is derived from an EMBL/GenBank/DDBJ whole genome shotgun (WGS) entry which is preliminary data.</text>
</comment>
<evidence type="ECO:0000313" key="2">
    <source>
        <dbReference type="Proteomes" id="UP001501442"/>
    </source>
</evidence>
<gene>
    <name evidence="1" type="ORF">GCM10023196_040250</name>
</gene>
<evidence type="ECO:0000313" key="1">
    <source>
        <dbReference type="EMBL" id="GAA4627560.1"/>
    </source>
</evidence>
<sequence>MASDSSKACRTAAAFSRFIRATMSVRAITPSLRREIIDELIVREIDKAEVKVTLDIRRGRTEVATALDIRLRTTSLIT</sequence>
<proteinExistence type="predicted"/>
<dbReference type="EMBL" id="BAABHK010000005">
    <property type="protein sequence ID" value="GAA4627560.1"/>
    <property type="molecule type" value="Genomic_DNA"/>
</dbReference>
<name>A0ABP8UCW8_9ACTN</name>